<dbReference type="Gene3D" id="3.10.450.160">
    <property type="entry name" value="inner membrane protein cigr"/>
    <property type="match status" value="1"/>
</dbReference>
<evidence type="ECO:0008006" key="5">
    <source>
        <dbReference type="Google" id="ProtNLM"/>
    </source>
</evidence>
<evidence type="ECO:0000256" key="1">
    <source>
        <dbReference type="SAM" id="MobiDB-lite"/>
    </source>
</evidence>
<dbReference type="Pfam" id="PF11776">
    <property type="entry name" value="RcnB"/>
    <property type="match status" value="1"/>
</dbReference>
<accession>A0A6L9MKM1</accession>
<name>A0A6L9MKM1_9HYPH</name>
<keyword evidence="2" id="KW-0812">Transmembrane</keyword>
<evidence type="ECO:0000313" key="4">
    <source>
        <dbReference type="Proteomes" id="UP000476332"/>
    </source>
</evidence>
<gene>
    <name evidence="3" type="ORF">GTW51_17220</name>
</gene>
<protein>
    <recommendedName>
        <fullName evidence="5">RcnB family protein</fullName>
    </recommendedName>
</protein>
<keyword evidence="2" id="KW-1133">Transmembrane helix</keyword>
<evidence type="ECO:0000313" key="3">
    <source>
        <dbReference type="EMBL" id="NDV88444.1"/>
    </source>
</evidence>
<feature type="region of interest" description="Disordered" evidence="1">
    <location>
        <begin position="1"/>
        <end position="65"/>
    </location>
</feature>
<keyword evidence="2" id="KW-0472">Membrane</keyword>
<reference evidence="3 4" key="1">
    <citation type="submission" date="2020-01" db="EMBL/GenBank/DDBJ databases">
        <title>Genomes of bacteria type strains.</title>
        <authorList>
            <person name="Chen J."/>
            <person name="Zhu S."/>
            <person name="Chen J."/>
        </authorList>
    </citation>
    <scope>NUCLEOTIDE SEQUENCE [LARGE SCALE GENOMIC DNA]</scope>
    <source>
        <strain evidence="3 4">KCTC 52919</strain>
    </source>
</reference>
<keyword evidence="4" id="KW-1185">Reference proteome</keyword>
<proteinExistence type="predicted"/>
<organism evidence="3 4">
    <name type="scientific">Aurantimonas aggregata</name>
    <dbReference type="NCBI Taxonomy" id="2047720"/>
    <lineage>
        <taxon>Bacteria</taxon>
        <taxon>Pseudomonadati</taxon>
        <taxon>Pseudomonadota</taxon>
        <taxon>Alphaproteobacteria</taxon>
        <taxon>Hyphomicrobiales</taxon>
        <taxon>Aurantimonadaceae</taxon>
        <taxon>Aurantimonas</taxon>
    </lineage>
</organism>
<dbReference type="AlphaFoldDB" id="A0A6L9MKM1"/>
<feature type="transmembrane region" description="Helical" evidence="2">
    <location>
        <begin position="98"/>
        <end position="115"/>
    </location>
</feature>
<evidence type="ECO:0000256" key="2">
    <source>
        <dbReference type="SAM" id="Phobius"/>
    </source>
</evidence>
<comment type="caution">
    <text evidence="3">The sequence shown here is derived from an EMBL/GenBank/DDBJ whole genome shotgun (WGS) entry which is preliminary data.</text>
</comment>
<sequence length="116" mass="13051">MTCRRAQPRGRAPGFRLAGQRRRWQGSPPYGRQAEDRRPSRQGRSPRSPRRPSAAAKLAPSRRPVPAQYRGRAVNDWQRQGLRRPANGQRWVRVDNDYLLVAAASGLIASIVAASR</sequence>
<dbReference type="InterPro" id="IPR024572">
    <property type="entry name" value="RcnB"/>
</dbReference>
<dbReference type="EMBL" id="JAAAMJ010000016">
    <property type="protein sequence ID" value="NDV88444.1"/>
    <property type="molecule type" value="Genomic_DNA"/>
</dbReference>
<dbReference type="Proteomes" id="UP000476332">
    <property type="component" value="Unassembled WGS sequence"/>
</dbReference>
<feature type="compositionally biased region" description="Low complexity" evidence="1">
    <location>
        <begin position="42"/>
        <end position="64"/>
    </location>
</feature>